<dbReference type="Proteomes" id="UP000092460">
    <property type="component" value="Unassembled WGS sequence"/>
</dbReference>
<proteinExistence type="predicted"/>
<feature type="region of interest" description="Disordered" evidence="1">
    <location>
        <begin position="1"/>
        <end position="23"/>
    </location>
</feature>
<keyword evidence="3" id="KW-1185">Reference proteome</keyword>
<dbReference type="EnsemblMetazoa" id="GPPI017567-RA">
    <property type="protein sequence ID" value="GPPI017567-PA"/>
    <property type="gene ID" value="GPPI017567"/>
</dbReference>
<sequence>MTIVPANRSTVQRSRPSMGIHVGVPNRRENLQHSYRPLCGNFQGYPKNDSRGEETRKGTQLKSYNTPTGPTILTYVHVFEIRFIMFPKSFSAKAP</sequence>
<dbReference type="AlphaFoldDB" id="A0A1B0B3G5"/>
<evidence type="ECO:0000313" key="2">
    <source>
        <dbReference type="EnsemblMetazoa" id="GPPI017567-PA"/>
    </source>
</evidence>
<evidence type="ECO:0000256" key="1">
    <source>
        <dbReference type="SAM" id="MobiDB-lite"/>
    </source>
</evidence>
<dbReference type="VEuPathDB" id="VectorBase:GPPI017567"/>
<feature type="region of interest" description="Disordered" evidence="1">
    <location>
        <begin position="42"/>
        <end position="63"/>
    </location>
</feature>
<evidence type="ECO:0000313" key="3">
    <source>
        <dbReference type="Proteomes" id="UP000092460"/>
    </source>
</evidence>
<dbReference type="EMBL" id="JXJN01007823">
    <property type="status" value="NOT_ANNOTATED_CDS"/>
    <property type="molecule type" value="Genomic_DNA"/>
</dbReference>
<reference evidence="2" key="2">
    <citation type="submission" date="2020-05" db="UniProtKB">
        <authorList>
            <consortium name="EnsemblMetazoa"/>
        </authorList>
    </citation>
    <scope>IDENTIFICATION</scope>
    <source>
        <strain evidence="2">IAEA</strain>
    </source>
</reference>
<accession>A0A1B0B3G5</accession>
<protein>
    <submittedName>
        <fullName evidence="2">Uncharacterized protein</fullName>
    </submittedName>
</protein>
<feature type="compositionally biased region" description="Basic and acidic residues" evidence="1">
    <location>
        <begin position="48"/>
        <end position="57"/>
    </location>
</feature>
<organism evidence="2 3">
    <name type="scientific">Glossina palpalis gambiensis</name>
    <dbReference type="NCBI Taxonomy" id="67801"/>
    <lineage>
        <taxon>Eukaryota</taxon>
        <taxon>Metazoa</taxon>
        <taxon>Ecdysozoa</taxon>
        <taxon>Arthropoda</taxon>
        <taxon>Hexapoda</taxon>
        <taxon>Insecta</taxon>
        <taxon>Pterygota</taxon>
        <taxon>Neoptera</taxon>
        <taxon>Endopterygota</taxon>
        <taxon>Diptera</taxon>
        <taxon>Brachycera</taxon>
        <taxon>Muscomorpha</taxon>
        <taxon>Hippoboscoidea</taxon>
        <taxon>Glossinidae</taxon>
        <taxon>Glossina</taxon>
    </lineage>
</organism>
<reference evidence="3" key="1">
    <citation type="submission" date="2015-01" db="EMBL/GenBank/DDBJ databases">
        <authorList>
            <person name="Aksoy S."/>
            <person name="Warren W."/>
            <person name="Wilson R.K."/>
        </authorList>
    </citation>
    <scope>NUCLEOTIDE SEQUENCE [LARGE SCALE GENOMIC DNA]</scope>
    <source>
        <strain evidence="3">IAEA</strain>
    </source>
</reference>
<name>A0A1B0B3G5_9MUSC</name>